<keyword evidence="6 9" id="KW-1133">Transmembrane helix</keyword>
<comment type="caution">
    <text evidence="10">The sequence shown here is derived from an EMBL/GenBank/DDBJ whole genome shotgun (WGS) entry which is preliminary data.</text>
</comment>
<evidence type="ECO:0000256" key="6">
    <source>
        <dbReference type="ARBA" id="ARBA00022989"/>
    </source>
</evidence>
<protein>
    <submittedName>
        <fullName evidence="10">Preprotein translocase, SecG subunit</fullName>
    </submittedName>
</protein>
<evidence type="ECO:0000256" key="7">
    <source>
        <dbReference type="ARBA" id="ARBA00023010"/>
    </source>
</evidence>
<keyword evidence="4 9" id="KW-0812">Transmembrane</keyword>
<evidence type="ECO:0000256" key="2">
    <source>
        <dbReference type="ARBA" id="ARBA00008445"/>
    </source>
</evidence>
<evidence type="ECO:0000256" key="5">
    <source>
        <dbReference type="ARBA" id="ARBA00022927"/>
    </source>
</evidence>
<keyword evidence="3" id="KW-0813">Transport</keyword>
<dbReference type="EMBL" id="LCBS01000008">
    <property type="protein sequence ID" value="KKS17037.1"/>
    <property type="molecule type" value="Genomic_DNA"/>
</dbReference>
<keyword evidence="5" id="KW-0653">Protein transport</keyword>
<dbReference type="GO" id="GO:0005886">
    <property type="term" value="C:plasma membrane"/>
    <property type="evidence" value="ECO:0007669"/>
    <property type="project" value="UniProtKB-SubCell"/>
</dbReference>
<name>A0A0G0WXX4_UNCKA</name>
<reference evidence="10 11" key="1">
    <citation type="journal article" date="2015" name="Nature">
        <title>rRNA introns, odd ribosomes, and small enigmatic genomes across a large radiation of phyla.</title>
        <authorList>
            <person name="Brown C.T."/>
            <person name="Hug L.A."/>
            <person name="Thomas B.C."/>
            <person name="Sharon I."/>
            <person name="Castelle C.J."/>
            <person name="Singh A."/>
            <person name="Wilkins M.J."/>
            <person name="Williams K.H."/>
            <person name="Banfield J.F."/>
        </authorList>
    </citation>
    <scope>NUCLEOTIDE SEQUENCE [LARGE SCALE GENOMIC DNA]</scope>
</reference>
<keyword evidence="7" id="KW-0811">Translocation</keyword>
<evidence type="ECO:0000256" key="4">
    <source>
        <dbReference type="ARBA" id="ARBA00022692"/>
    </source>
</evidence>
<evidence type="ECO:0000256" key="9">
    <source>
        <dbReference type="SAM" id="Phobius"/>
    </source>
</evidence>
<evidence type="ECO:0000313" key="11">
    <source>
        <dbReference type="Proteomes" id="UP000034163"/>
    </source>
</evidence>
<keyword evidence="8 9" id="KW-0472">Membrane</keyword>
<proteinExistence type="inferred from homology"/>
<sequence length="74" mass="7959">MNIKFISQIAQVVFAVFIVVLTLIQSKGIGLSSAVGSSISFYRSRRGLEKVIFILTIAAGFMLVANSLLLILLG</sequence>
<dbReference type="NCBIfam" id="TIGR00810">
    <property type="entry name" value="secG"/>
    <property type="match status" value="1"/>
</dbReference>
<comment type="similarity">
    <text evidence="2">Belongs to the SecG family.</text>
</comment>
<accession>A0A0G0WXX4</accession>
<comment type="subcellular location">
    <subcellularLocation>
        <location evidence="1">Membrane</location>
        <topology evidence="1">Multi-pass membrane protein</topology>
    </subcellularLocation>
</comment>
<dbReference type="GO" id="GO:0009306">
    <property type="term" value="P:protein secretion"/>
    <property type="evidence" value="ECO:0007669"/>
    <property type="project" value="UniProtKB-UniRule"/>
</dbReference>
<feature type="transmembrane region" description="Helical" evidence="9">
    <location>
        <begin position="6"/>
        <end position="24"/>
    </location>
</feature>
<gene>
    <name evidence="10" type="ORF">UU72_C0008G0019</name>
</gene>
<organism evidence="10 11">
    <name type="scientific">candidate division WWE3 bacterium GW2011_GWB1_41_6</name>
    <dbReference type="NCBI Taxonomy" id="1619112"/>
    <lineage>
        <taxon>Bacteria</taxon>
        <taxon>Katanobacteria</taxon>
    </lineage>
</organism>
<evidence type="ECO:0000313" key="10">
    <source>
        <dbReference type="EMBL" id="KKS17037.1"/>
    </source>
</evidence>
<evidence type="ECO:0000256" key="1">
    <source>
        <dbReference type="ARBA" id="ARBA00004141"/>
    </source>
</evidence>
<dbReference type="GO" id="GO:0015450">
    <property type="term" value="F:protein-transporting ATPase activity"/>
    <property type="evidence" value="ECO:0007669"/>
    <property type="project" value="UniProtKB-UniRule"/>
</dbReference>
<dbReference type="Proteomes" id="UP000034163">
    <property type="component" value="Unassembled WGS sequence"/>
</dbReference>
<feature type="transmembrane region" description="Helical" evidence="9">
    <location>
        <begin position="51"/>
        <end position="73"/>
    </location>
</feature>
<dbReference type="InterPro" id="IPR004692">
    <property type="entry name" value="SecG"/>
</dbReference>
<dbReference type="AlphaFoldDB" id="A0A0G0WXX4"/>
<evidence type="ECO:0000256" key="3">
    <source>
        <dbReference type="ARBA" id="ARBA00022448"/>
    </source>
</evidence>
<evidence type="ECO:0000256" key="8">
    <source>
        <dbReference type="ARBA" id="ARBA00023136"/>
    </source>
</evidence>